<evidence type="ECO:0000259" key="3">
    <source>
        <dbReference type="Pfam" id="PF11800"/>
    </source>
</evidence>
<name>A0A239Q2R3_9RHOB</name>
<feature type="domain" description="Plasmid replication protein C C-terminal" evidence="3">
    <location>
        <begin position="265"/>
        <end position="363"/>
    </location>
</feature>
<dbReference type="InterPro" id="IPR047611">
    <property type="entry name" value="RepABC_RepC"/>
</dbReference>
<dbReference type="InterPro" id="IPR021760">
    <property type="entry name" value="RepC_C"/>
</dbReference>
<dbReference type="InterPro" id="IPR005090">
    <property type="entry name" value="RepC_N"/>
</dbReference>
<evidence type="ECO:0000259" key="2">
    <source>
        <dbReference type="Pfam" id="PF03428"/>
    </source>
</evidence>
<keyword evidence="5" id="KW-1185">Reference proteome</keyword>
<feature type="compositionally biased region" description="Basic and acidic residues" evidence="1">
    <location>
        <begin position="242"/>
        <end position="253"/>
    </location>
</feature>
<dbReference type="Gene3D" id="1.10.10.10">
    <property type="entry name" value="Winged helix-like DNA-binding domain superfamily/Winged helix DNA-binding domain"/>
    <property type="match status" value="1"/>
</dbReference>
<accession>A0A239Q2R3</accession>
<gene>
    <name evidence="4" type="ORF">SAMN05444959_1264</name>
</gene>
<evidence type="ECO:0000313" key="4">
    <source>
        <dbReference type="EMBL" id="SNT76730.1"/>
    </source>
</evidence>
<feature type="domain" description="Plasmid replication protein C N-terminal" evidence="2">
    <location>
        <begin position="12"/>
        <end position="168"/>
    </location>
</feature>
<dbReference type="NCBIfam" id="NF040974">
    <property type="entry name" value="RepABC_RepC"/>
    <property type="match status" value="1"/>
</dbReference>
<organism evidence="4 5">
    <name type="scientific">Paracoccus seriniphilus</name>
    <dbReference type="NCBI Taxonomy" id="184748"/>
    <lineage>
        <taxon>Bacteria</taxon>
        <taxon>Pseudomonadati</taxon>
        <taxon>Pseudomonadota</taxon>
        <taxon>Alphaproteobacteria</taxon>
        <taxon>Rhodobacterales</taxon>
        <taxon>Paracoccaceae</taxon>
        <taxon>Paracoccus</taxon>
    </lineage>
</organism>
<reference evidence="4 5" key="1">
    <citation type="submission" date="2017-07" db="EMBL/GenBank/DDBJ databases">
        <authorList>
            <person name="Sun Z.S."/>
            <person name="Albrecht U."/>
            <person name="Echele G."/>
            <person name="Lee C.C."/>
        </authorList>
    </citation>
    <scope>NUCLEOTIDE SEQUENCE [LARGE SCALE GENOMIC DNA]</scope>
    <source>
        <strain evidence="4 5">DSM 14827</strain>
    </source>
</reference>
<feature type="compositionally biased region" description="Polar residues" evidence="1">
    <location>
        <begin position="227"/>
        <end position="240"/>
    </location>
</feature>
<evidence type="ECO:0000313" key="5">
    <source>
        <dbReference type="Proteomes" id="UP000198307"/>
    </source>
</evidence>
<dbReference type="OrthoDB" id="7488837at2"/>
<dbReference type="Proteomes" id="UP000198307">
    <property type="component" value="Unassembled WGS sequence"/>
</dbReference>
<dbReference type="InterPro" id="IPR036388">
    <property type="entry name" value="WH-like_DNA-bd_sf"/>
</dbReference>
<evidence type="ECO:0000256" key="1">
    <source>
        <dbReference type="SAM" id="MobiDB-lite"/>
    </source>
</evidence>
<protein>
    <submittedName>
        <fullName evidence="4">Replication initiation protein RepC</fullName>
    </submittedName>
</protein>
<dbReference type="Pfam" id="PF11800">
    <property type="entry name" value="RP-C_C"/>
    <property type="match status" value="1"/>
</dbReference>
<feature type="region of interest" description="Disordered" evidence="1">
    <location>
        <begin position="226"/>
        <end position="261"/>
    </location>
</feature>
<dbReference type="SUPFAM" id="SSF46785">
    <property type="entry name" value="Winged helix' DNA-binding domain"/>
    <property type="match status" value="1"/>
</dbReference>
<dbReference type="Pfam" id="PF03428">
    <property type="entry name" value="RP-C"/>
    <property type="match status" value="1"/>
</dbReference>
<dbReference type="EMBL" id="FZQB01000026">
    <property type="protein sequence ID" value="SNT76730.1"/>
    <property type="molecule type" value="Genomic_DNA"/>
</dbReference>
<dbReference type="InterPro" id="IPR036390">
    <property type="entry name" value="WH_DNA-bd_sf"/>
</dbReference>
<proteinExistence type="predicted"/>
<dbReference type="AlphaFoldDB" id="A0A239Q2R3"/>
<sequence>MADPAQVQESRAEFHVPMPRGVDKWQLLRELSVARKEFGLSDRDLTVLQALISFYPGTCLDSPERMVIHASNATICERLHGMPCSTMRRHLARLIDSGLLMRRDSPNGKRYVRRGASGTRAFGIDLTPLPYLFERITQTADRVRAEAAELAMQRETVSLMRRDLLNALHSEPDLPSKLTRRLWDIAEMSGKLLRRKLNLEQINELKDLLTQSLDMLGLSENPLETVKLSSSDSQNEQHIQNTKKDYSESEKTVAADSPPAPTPALDTVLSACHEVQAMSADEIRNWNDLHQATEQLYPMMGIGSQVWHEAKQRMGATVASITLAAILQRFTSIRSPGAYLRSLTAKAANGRFSVTPMIQALAKTAHKPSSQL</sequence>